<reference evidence="1" key="1">
    <citation type="journal article" date="2011" name="PLoS Biol.">
        <title>Gene gain and loss during evolution of obligate parasitism in the white rust pathogen of Arabidopsis thaliana.</title>
        <authorList>
            <person name="Kemen E."/>
            <person name="Gardiner A."/>
            <person name="Schultz-Larsen T."/>
            <person name="Kemen A.C."/>
            <person name="Balmuth A.L."/>
            <person name="Robert-Seilaniantz A."/>
            <person name="Bailey K."/>
            <person name="Holub E."/>
            <person name="Studholme D.J."/>
            <person name="Maclean D."/>
            <person name="Jones J.D."/>
        </authorList>
    </citation>
    <scope>NUCLEOTIDE SEQUENCE</scope>
</reference>
<organism evidence="1">
    <name type="scientific">Albugo laibachii Nc14</name>
    <dbReference type="NCBI Taxonomy" id="890382"/>
    <lineage>
        <taxon>Eukaryota</taxon>
        <taxon>Sar</taxon>
        <taxon>Stramenopiles</taxon>
        <taxon>Oomycota</taxon>
        <taxon>Peronosporomycetes</taxon>
        <taxon>Albuginales</taxon>
        <taxon>Albuginaceae</taxon>
        <taxon>Albugo</taxon>
    </lineage>
</organism>
<dbReference type="AlphaFoldDB" id="F0W3E5"/>
<name>F0W3E5_9STRA</name>
<gene>
    <name evidence="1" type="primary">AlNc14C13G1513</name>
    <name evidence="1" type="ORF">ALNC14_017310</name>
</gene>
<sequence length="70" mass="7907">MIPQLFLCGTTTVEKSPYKGDMAGEKCYHTLESLKYVAMTQPHDLSSPPKAALANWSRPLVLRFDQYLMS</sequence>
<reference evidence="1" key="2">
    <citation type="submission" date="2011-02" db="EMBL/GenBank/DDBJ databases">
        <authorList>
            <person name="MacLean D."/>
        </authorList>
    </citation>
    <scope>NUCLEOTIDE SEQUENCE</scope>
</reference>
<dbReference type="HOGENOM" id="CLU_2763139_0_0_1"/>
<protein>
    <submittedName>
        <fullName evidence="1">AlNc14C13G1513 protein</fullName>
    </submittedName>
</protein>
<accession>F0W3E5</accession>
<proteinExistence type="predicted"/>
<evidence type="ECO:0000313" key="1">
    <source>
        <dbReference type="EMBL" id="CCA15588.1"/>
    </source>
</evidence>
<dbReference type="EMBL" id="FR824058">
    <property type="protein sequence ID" value="CCA15588.1"/>
    <property type="molecule type" value="Genomic_DNA"/>
</dbReference>